<reference evidence="1" key="1">
    <citation type="submission" date="2020-07" db="EMBL/GenBank/DDBJ databases">
        <title>Clarias magur genome sequencing, assembly and annotation.</title>
        <authorList>
            <person name="Kushwaha B."/>
            <person name="Kumar R."/>
            <person name="Das P."/>
            <person name="Joshi C.G."/>
            <person name="Kumar D."/>
            <person name="Nagpure N.S."/>
            <person name="Pandey M."/>
            <person name="Agarwal S."/>
            <person name="Srivastava S."/>
            <person name="Singh M."/>
            <person name="Sahoo L."/>
            <person name="Jayasankar P."/>
            <person name="Meher P.K."/>
            <person name="Koringa P.G."/>
            <person name="Iquebal M.A."/>
            <person name="Das S.P."/>
            <person name="Bit A."/>
            <person name="Patnaik S."/>
            <person name="Patel N."/>
            <person name="Shah T.M."/>
            <person name="Hinsu A."/>
            <person name="Jena J.K."/>
        </authorList>
    </citation>
    <scope>NUCLEOTIDE SEQUENCE</scope>
    <source>
        <strain evidence="1">CIFAMagur01</strain>
        <tissue evidence="1">Testis</tissue>
    </source>
</reference>
<accession>A0A8J4X6B3</accession>
<evidence type="ECO:0000313" key="1">
    <source>
        <dbReference type="EMBL" id="KAF5905747.1"/>
    </source>
</evidence>
<keyword evidence="2" id="KW-1185">Reference proteome</keyword>
<dbReference type="Proteomes" id="UP000727407">
    <property type="component" value="Unassembled WGS sequence"/>
</dbReference>
<proteinExistence type="predicted"/>
<name>A0A8J4X6B3_CLAMG</name>
<evidence type="ECO:0000313" key="2">
    <source>
        <dbReference type="Proteomes" id="UP000727407"/>
    </source>
</evidence>
<comment type="caution">
    <text evidence="1">The sequence shown here is derived from an EMBL/GenBank/DDBJ whole genome shotgun (WGS) entry which is preliminary data.</text>
</comment>
<gene>
    <name evidence="1" type="primary">mstI</name>
    <name evidence="1" type="ORF">DAT39_004454</name>
</gene>
<sequence length="64" mass="7109">MQKGIPSRLPQPTSGSSPIQQILDSLVGTGRYHQDKDVDGGPVKCKRLYTVILICKVIRAWVIF</sequence>
<organism evidence="1 2">
    <name type="scientific">Clarias magur</name>
    <name type="common">Asian catfish</name>
    <name type="synonym">Macropteronotus magur</name>
    <dbReference type="NCBI Taxonomy" id="1594786"/>
    <lineage>
        <taxon>Eukaryota</taxon>
        <taxon>Metazoa</taxon>
        <taxon>Chordata</taxon>
        <taxon>Craniata</taxon>
        <taxon>Vertebrata</taxon>
        <taxon>Euteleostomi</taxon>
        <taxon>Actinopterygii</taxon>
        <taxon>Neopterygii</taxon>
        <taxon>Teleostei</taxon>
        <taxon>Ostariophysi</taxon>
        <taxon>Siluriformes</taxon>
        <taxon>Clariidae</taxon>
        <taxon>Clarias</taxon>
    </lineage>
</organism>
<protein>
    <submittedName>
        <fullName evidence="1">Marinostatin-L</fullName>
    </submittedName>
</protein>
<dbReference type="AlphaFoldDB" id="A0A8J4X6B3"/>
<dbReference type="EMBL" id="QNUK01000040">
    <property type="protein sequence ID" value="KAF5905747.1"/>
    <property type="molecule type" value="Genomic_DNA"/>
</dbReference>